<feature type="region of interest" description="Disordered" evidence="1">
    <location>
        <begin position="600"/>
        <end position="646"/>
    </location>
</feature>
<organism evidence="3 4">
    <name type="scientific">Caenorhabditis nigoni</name>
    <dbReference type="NCBI Taxonomy" id="1611254"/>
    <lineage>
        <taxon>Eukaryota</taxon>
        <taxon>Metazoa</taxon>
        <taxon>Ecdysozoa</taxon>
        <taxon>Nematoda</taxon>
        <taxon>Chromadorea</taxon>
        <taxon>Rhabditida</taxon>
        <taxon>Rhabditina</taxon>
        <taxon>Rhabditomorpha</taxon>
        <taxon>Rhabditoidea</taxon>
        <taxon>Rhabditidae</taxon>
        <taxon>Peloderinae</taxon>
        <taxon>Caenorhabditis</taxon>
    </lineage>
</organism>
<evidence type="ECO:0000313" key="4">
    <source>
        <dbReference type="Proteomes" id="UP000230233"/>
    </source>
</evidence>
<dbReference type="EMBL" id="PDUG01000001">
    <property type="protein sequence ID" value="PIC53917.1"/>
    <property type="molecule type" value="Genomic_DNA"/>
</dbReference>
<dbReference type="OrthoDB" id="10464230at2759"/>
<gene>
    <name evidence="3" type="primary">Cnig_chr_I.g3398</name>
    <name evidence="3" type="ORF">B9Z55_003398</name>
</gene>
<feature type="domain" description="DUF7154" evidence="2">
    <location>
        <begin position="259"/>
        <end position="369"/>
    </location>
</feature>
<accession>A0A2G5VQK7</accession>
<comment type="caution">
    <text evidence="3">The sequence shown here is derived from an EMBL/GenBank/DDBJ whole genome shotgun (WGS) entry which is preliminary data.</text>
</comment>
<dbReference type="AlphaFoldDB" id="A0A2G5VQK7"/>
<protein>
    <recommendedName>
        <fullName evidence="2">DUF7154 domain-containing protein</fullName>
    </recommendedName>
</protein>
<name>A0A2G5VQK7_9PELO</name>
<dbReference type="STRING" id="1611254.A0A2G5VQK7"/>
<keyword evidence="4" id="KW-1185">Reference proteome</keyword>
<proteinExistence type="predicted"/>
<sequence length="646" mass="73850">MIINRFAFIIIPTDSHTNDSLYKGTSGFILSENIAMKFLILLLPALFLTVNGCLRISWPEKCSPADLAAFLVAYSNDLEYEDVENLFKWYSGKILYFPRSKYAIAATVRFDTKTKEDITFHEGNSLSGSYSAAMSYVNETQVDPSQGFNSSETGSDVLDMLERYIDTNHKYLCGSLALIAMKRMPNEVEISKIVRRIREYRIRLNIAAVVDPSTSGLHPETMYNLAARTNGYCIFSSELSKAAMAQPELSESYMYYSSNLRVSGTGTLMLPPIALSPQTIIYLGVQSTATATSFQNLKMSYYNTHGYNNSNSLNREQLEPGKADEYSGALNSFITRSFFKYYEEASTYYLTFEYNYAMEDTILIRMHSSISQNMTFPPNPEDSSDEIHKIAFLPSENDENLSEFQLETPQNLGEWSWRFQRNLKYVDDDFELFDDDGNVITWTELTDQKKGKFSKNEKSPEMLYKKATPTIPNILKNSRSQNSKFQNLKYKLWTSGDRREIQNRAPKMYPVRVLDQENSRSQNQNLNPADHMRTLQQRNSGNSGNLQYPGTSGTTALRTLQSTQNQNQNQNPSNPAPRRQNQQPKLWFPQKTKYPVRVLAQGNQPDPPKYYFPETGTSEKLEKPYFRCTPSHSPPNSDSKTKKKVQ</sequence>
<dbReference type="Proteomes" id="UP000230233">
    <property type="component" value="Chromosome I"/>
</dbReference>
<evidence type="ECO:0000259" key="2">
    <source>
        <dbReference type="Pfam" id="PF23673"/>
    </source>
</evidence>
<feature type="region of interest" description="Disordered" evidence="1">
    <location>
        <begin position="563"/>
        <end position="582"/>
    </location>
</feature>
<reference evidence="4" key="1">
    <citation type="submission" date="2017-10" db="EMBL/GenBank/DDBJ databases">
        <title>Rapid genome shrinkage in a self-fertile nematode reveals novel sperm competition proteins.</title>
        <authorList>
            <person name="Yin D."/>
            <person name="Schwarz E.M."/>
            <person name="Thomas C.G."/>
            <person name="Felde R.L."/>
            <person name="Korf I.F."/>
            <person name="Cutter A.D."/>
            <person name="Schartner C.M."/>
            <person name="Ralston E.J."/>
            <person name="Meyer B.J."/>
            <person name="Haag E.S."/>
        </authorList>
    </citation>
    <scope>NUCLEOTIDE SEQUENCE [LARGE SCALE GENOMIC DNA]</scope>
    <source>
        <strain evidence="4">JU1422</strain>
    </source>
</reference>
<dbReference type="GO" id="GO:0045087">
    <property type="term" value="P:innate immune response"/>
    <property type="evidence" value="ECO:0007669"/>
    <property type="project" value="TreeGrafter"/>
</dbReference>
<dbReference type="InterPro" id="IPR055578">
    <property type="entry name" value="DUF7154"/>
</dbReference>
<evidence type="ECO:0000256" key="1">
    <source>
        <dbReference type="SAM" id="MobiDB-lite"/>
    </source>
</evidence>
<dbReference type="Pfam" id="PF23673">
    <property type="entry name" value="DUF7154"/>
    <property type="match status" value="1"/>
</dbReference>
<dbReference type="PANTHER" id="PTHR23062">
    <property type="entry name" value="HYPOTHETICAL PROTEIN C.ELEGANS"/>
    <property type="match status" value="1"/>
</dbReference>
<dbReference type="PANTHER" id="PTHR23062:SF3">
    <property type="entry name" value="ANF_RECEPTOR DOMAIN-CONTAINING PROTEIN-RELATED"/>
    <property type="match status" value="1"/>
</dbReference>
<evidence type="ECO:0000313" key="3">
    <source>
        <dbReference type="EMBL" id="PIC53917.1"/>
    </source>
</evidence>